<dbReference type="CDD" id="cd04301">
    <property type="entry name" value="NAT_SF"/>
    <property type="match status" value="1"/>
</dbReference>
<dbReference type="Proteomes" id="UP000242501">
    <property type="component" value="Unassembled WGS sequence"/>
</dbReference>
<dbReference type="OrthoDB" id="5292888at2"/>
<evidence type="ECO:0000256" key="1">
    <source>
        <dbReference type="ARBA" id="ARBA00022679"/>
    </source>
</evidence>
<dbReference type="PROSITE" id="PS51186">
    <property type="entry name" value="GNAT"/>
    <property type="match status" value="1"/>
</dbReference>
<reference evidence="5" key="1">
    <citation type="submission" date="2016-09" db="EMBL/GenBank/DDBJ databases">
        <authorList>
            <person name="Varghese N."/>
            <person name="Submissions S."/>
        </authorList>
    </citation>
    <scope>NUCLEOTIDE SEQUENCE [LARGE SCALE GENOMIC DNA]</scope>
    <source>
        <strain evidence="5">ANC 4422</strain>
    </source>
</reference>
<dbReference type="InterPro" id="IPR000182">
    <property type="entry name" value="GNAT_dom"/>
</dbReference>
<dbReference type="STRING" id="1219383.SAMN05421733_105166"/>
<evidence type="ECO:0000256" key="2">
    <source>
        <dbReference type="ARBA" id="ARBA00023315"/>
    </source>
</evidence>
<dbReference type="GO" id="GO:0016747">
    <property type="term" value="F:acyltransferase activity, transferring groups other than amino-acyl groups"/>
    <property type="evidence" value="ECO:0007669"/>
    <property type="project" value="InterPro"/>
</dbReference>
<evidence type="ECO:0000259" key="3">
    <source>
        <dbReference type="PROSITE" id="PS51186"/>
    </source>
</evidence>
<sequence length="169" mass="19440">MTIRIAGIKDAVHIAEIHVKSWRAAYTNIMPQNILDSLSVPEKTAMWTKIIEENNKKLMVYDEALKGIVGWVVYGPSRNIHDEETVAEIEAFYIDPSHFRCGYGKNLYKKVITELKDAGYTKVYLWALSANLNATAFYKKMGMIQNTQEIKYFKIGGESLEEVMYYLEI</sequence>
<dbReference type="InterPro" id="IPR050680">
    <property type="entry name" value="YpeA/RimI_acetyltransf"/>
</dbReference>
<dbReference type="AlphaFoldDB" id="A0A1G6HI76"/>
<dbReference type="PANTHER" id="PTHR43420">
    <property type="entry name" value="ACETYLTRANSFERASE"/>
    <property type="match status" value="1"/>
</dbReference>
<evidence type="ECO:0000313" key="5">
    <source>
        <dbReference type="Proteomes" id="UP000242501"/>
    </source>
</evidence>
<dbReference type="PANTHER" id="PTHR43420:SF43">
    <property type="entry name" value="SPERMINE_SPERMIDINE ACETYLTRANSFERASE"/>
    <property type="match status" value="1"/>
</dbReference>
<dbReference type="SUPFAM" id="SSF55729">
    <property type="entry name" value="Acyl-CoA N-acyltransferases (Nat)"/>
    <property type="match status" value="1"/>
</dbReference>
<keyword evidence="2 4" id="KW-0012">Acyltransferase</keyword>
<organism evidence="4 5">
    <name type="scientific">Acinetobacter boissieri</name>
    <dbReference type="NCBI Taxonomy" id="1219383"/>
    <lineage>
        <taxon>Bacteria</taxon>
        <taxon>Pseudomonadati</taxon>
        <taxon>Pseudomonadota</taxon>
        <taxon>Gammaproteobacteria</taxon>
        <taxon>Moraxellales</taxon>
        <taxon>Moraxellaceae</taxon>
        <taxon>Acinetobacter</taxon>
    </lineage>
</organism>
<dbReference type="InterPro" id="IPR016181">
    <property type="entry name" value="Acyl_CoA_acyltransferase"/>
</dbReference>
<dbReference type="Pfam" id="PF00583">
    <property type="entry name" value="Acetyltransf_1"/>
    <property type="match status" value="1"/>
</dbReference>
<evidence type="ECO:0000313" key="4">
    <source>
        <dbReference type="EMBL" id="SDB93146.1"/>
    </source>
</evidence>
<keyword evidence="1 4" id="KW-0808">Transferase</keyword>
<dbReference type="EMBL" id="FMYL01000005">
    <property type="protein sequence ID" value="SDB93146.1"/>
    <property type="molecule type" value="Genomic_DNA"/>
</dbReference>
<accession>A0A1G6HI76</accession>
<protein>
    <submittedName>
        <fullName evidence="4">L-amino acid N-acyltransferase YncA</fullName>
    </submittedName>
</protein>
<gene>
    <name evidence="4" type="ORF">SAMN05421733_105166</name>
</gene>
<dbReference type="RefSeq" id="WP_092747962.1">
    <property type="nucleotide sequence ID" value="NZ_FMYL01000005.1"/>
</dbReference>
<proteinExistence type="predicted"/>
<name>A0A1G6HI76_9GAMM</name>
<keyword evidence="5" id="KW-1185">Reference proteome</keyword>
<dbReference type="Gene3D" id="3.40.630.30">
    <property type="match status" value="1"/>
</dbReference>
<feature type="domain" description="N-acetyltransferase" evidence="3">
    <location>
        <begin position="1"/>
        <end position="169"/>
    </location>
</feature>